<comment type="caution">
    <text evidence="3">The sequence shown here is derived from an EMBL/GenBank/DDBJ whole genome shotgun (WGS) entry which is preliminary data.</text>
</comment>
<accession>A0A6B0SUH9</accession>
<dbReference type="RefSeq" id="WP_159662339.1">
    <property type="nucleotide sequence ID" value="NZ_WUUS01000001.1"/>
</dbReference>
<evidence type="ECO:0000256" key="1">
    <source>
        <dbReference type="PROSITE-ProRule" id="PRU00409"/>
    </source>
</evidence>
<dbReference type="Gene3D" id="3.30.470.20">
    <property type="entry name" value="ATP-grasp fold, B domain"/>
    <property type="match status" value="1"/>
</dbReference>
<dbReference type="OrthoDB" id="11959at2157"/>
<keyword evidence="1" id="KW-0067">ATP-binding</keyword>
<keyword evidence="1" id="KW-0547">Nucleotide-binding</keyword>
<gene>
    <name evidence="3" type="ORF">GRX01_00500</name>
</gene>
<evidence type="ECO:0000259" key="2">
    <source>
        <dbReference type="PROSITE" id="PS50975"/>
    </source>
</evidence>
<dbReference type="InterPro" id="IPR011761">
    <property type="entry name" value="ATP-grasp"/>
</dbReference>
<reference evidence="3 4" key="1">
    <citation type="submission" date="2019-12" db="EMBL/GenBank/DDBJ databases">
        <title>Isolation and characterization of three novel carbon monoxide-oxidizing members of Halobacteria from salione crusts and soils.</title>
        <authorList>
            <person name="Myers M.R."/>
            <person name="King G.M."/>
        </authorList>
    </citation>
    <scope>NUCLEOTIDE SEQUENCE [LARGE SCALE GENOMIC DNA]</scope>
    <source>
        <strain evidence="3 4">WSA2</strain>
    </source>
</reference>
<dbReference type="GO" id="GO:0005524">
    <property type="term" value="F:ATP binding"/>
    <property type="evidence" value="ECO:0007669"/>
    <property type="project" value="UniProtKB-UniRule"/>
</dbReference>
<keyword evidence="4" id="KW-1185">Reference proteome</keyword>
<dbReference type="PROSITE" id="PS50975">
    <property type="entry name" value="ATP_GRASP"/>
    <property type="match status" value="1"/>
</dbReference>
<evidence type="ECO:0000313" key="3">
    <source>
        <dbReference type="EMBL" id="MXR39842.1"/>
    </source>
</evidence>
<dbReference type="GO" id="GO:0046872">
    <property type="term" value="F:metal ion binding"/>
    <property type="evidence" value="ECO:0007669"/>
    <property type="project" value="InterPro"/>
</dbReference>
<dbReference type="GO" id="GO:0016874">
    <property type="term" value="F:ligase activity"/>
    <property type="evidence" value="ECO:0007669"/>
    <property type="project" value="UniProtKB-KW"/>
</dbReference>
<evidence type="ECO:0000313" key="4">
    <source>
        <dbReference type="Proteomes" id="UP000437065"/>
    </source>
</evidence>
<dbReference type="SUPFAM" id="SSF56059">
    <property type="entry name" value="Glutathione synthetase ATP-binding domain-like"/>
    <property type="match status" value="1"/>
</dbReference>
<protein>
    <submittedName>
        <fullName evidence="3">Carboxylate--amine ligase</fullName>
    </submittedName>
</protein>
<sequence length="417" mass="45511">MADTFHDTDALVAALADADFDRPPALVANAHITGVSVARALSAHDVPVIVLDRTDSGLAPPSEAVDHAGQVTYPLDDADGFRADVERIADALDHEPVAFACMDEWVRGFAETEPAGVRLPFSDLAGVERVLDKSNLYALCEELGVPYPETYEVGEHGIEAVVEALSFPFVVKPAHKRKFEEAFGTNVIEVADREEFADVVAEAEEHGATVLAQEKVNTEAGRDTSLASYMPPESADRDPLAVVGNAAVRFPAFGTSCLVERVEEPAVREHALAVLEETGYHGISESEFVYDADRGEYVLLDVNTRPWKWISMPVAAGANLPMAAYADAVDDAEYEAEAAVDGPRDARWTYLPDYVQRCLTDEAFWDVLSDDDWASLFSGDFEREGDLTTGLYRPSDPAPAVKYLTGEFTDREYYCSC</sequence>
<organism evidence="3 4">
    <name type="scientific">Halobaculum saliterrae</name>
    <dbReference type="NCBI Taxonomy" id="2073113"/>
    <lineage>
        <taxon>Archaea</taxon>
        <taxon>Methanobacteriati</taxon>
        <taxon>Methanobacteriota</taxon>
        <taxon>Stenosarchaea group</taxon>
        <taxon>Halobacteria</taxon>
        <taxon>Halobacteriales</taxon>
        <taxon>Haloferacaceae</taxon>
        <taxon>Halobaculum</taxon>
    </lineage>
</organism>
<feature type="domain" description="ATP-grasp" evidence="2">
    <location>
        <begin position="137"/>
        <end position="340"/>
    </location>
</feature>
<dbReference type="EMBL" id="WUUS01000001">
    <property type="protein sequence ID" value="MXR39842.1"/>
    <property type="molecule type" value="Genomic_DNA"/>
</dbReference>
<dbReference type="Proteomes" id="UP000437065">
    <property type="component" value="Unassembled WGS sequence"/>
</dbReference>
<name>A0A6B0SUH9_9EURY</name>
<dbReference type="AlphaFoldDB" id="A0A6B0SUH9"/>
<proteinExistence type="predicted"/>
<keyword evidence="3" id="KW-0436">Ligase</keyword>